<protein>
    <submittedName>
        <fullName evidence="1">Uncharacterized protein</fullName>
    </submittedName>
</protein>
<comment type="caution">
    <text evidence="1">The sequence shown here is derived from an EMBL/GenBank/DDBJ whole genome shotgun (WGS) entry which is preliminary data.</text>
</comment>
<organism evidence="1">
    <name type="scientific">marine sediment metagenome</name>
    <dbReference type="NCBI Taxonomy" id="412755"/>
    <lineage>
        <taxon>unclassified sequences</taxon>
        <taxon>metagenomes</taxon>
        <taxon>ecological metagenomes</taxon>
    </lineage>
</organism>
<gene>
    <name evidence="1" type="ORF">LCGC14_3042050</name>
</gene>
<dbReference type="EMBL" id="LAZR01063858">
    <property type="protein sequence ID" value="KKK58673.1"/>
    <property type="molecule type" value="Genomic_DNA"/>
</dbReference>
<sequence>MIFTSDLNAFLDSHAILRKPFVFIVDTADGDFDTARYIRLADGADAARLAVAGKWARLRFDLEVVEAMMETA</sequence>
<accession>A0A0F8WPQ9</accession>
<dbReference type="AlphaFoldDB" id="A0A0F8WPQ9"/>
<reference evidence="1" key="1">
    <citation type="journal article" date="2015" name="Nature">
        <title>Complex archaea that bridge the gap between prokaryotes and eukaryotes.</title>
        <authorList>
            <person name="Spang A."/>
            <person name="Saw J.H."/>
            <person name="Jorgensen S.L."/>
            <person name="Zaremba-Niedzwiedzka K."/>
            <person name="Martijn J."/>
            <person name="Lind A.E."/>
            <person name="van Eijk R."/>
            <person name="Schleper C."/>
            <person name="Guy L."/>
            <person name="Ettema T.J."/>
        </authorList>
    </citation>
    <scope>NUCLEOTIDE SEQUENCE</scope>
</reference>
<proteinExistence type="predicted"/>
<name>A0A0F8WPQ9_9ZZZZ</name>
<evidence type="ECO:0000313" key="1">
    <source>
        <dbReference type="EMBL" id="KKK58673.1"/>
    </source>
</evidence>